<dbReference type="InterPro" id="IPR051207">
    <property type="entry name" value="ComplexI_NDUFA9_subunit"/>
</dbReference>
<dbReference type="PANTHER" id="PTHR12126">
    <property type="entry name" value="NADH-UBIQUINONE OXIDOREDUCTASE 39 KDA SUBUNIT-RELATED"/>
    <property type="match status" value="1"/>
</dbReference>
<dbReference type="AlphaFoldDB" id="A0A7V2AV04"/>
<protein>
    <submittedName>
        <fullName evidence="2">SDR family oxidoreductase</fullName>
    </submittedName>
</protein>
<evidence type="ECO:0000256" key="1">
    <source>
        <dbReference type="SAM" id="MobiDB-lite"/>
    </source>
</evidence>
<feature type="region of interest" description="Disordered" evidence="1">
    <location>
        <begin position="383"/>
        <end position="403"/>
    </location>
</feature>
<gene>
    <name evidence="2" type="ORF">ENO08_04580</name>
</gene>
<reference evidence="2" key="1">
    <citation type="journal article" date="2020" name="mSystems">
        <title>Genome- and Community-Level Interaction Insights into Carbon Utilization and Element Cycling Functions of Hydrothermarchaeota in Hydrothermal Sediment.</title>
        <authorList>
            <person name="Zhou Z."/>
            <person name="Liu Y."/>
            <person name="Xu W."/>
            <person name="Pan J."/>
            <person name="Luo Z.H."/>
            <person name="Li M."/>
        </authorList>
    </citation>
    <scope>NUCLEOTIDE SEQUENCE [LARGE SCALE GENOMIC DNA]</scope>
    <source>
        <strain evidence="2">SpSt-1233</strain>
    </source>
</reference>
<dbReference type="InterPro" id="IPR021295">
    <property type="entry name" value="DUF2867"/>
</dbReference>
<dbReference type="GO" id="GO:0044877">
    <property type="term" value="F:protein-containing complex binding"/>
    <property type="evidence" value="ECO:0007669"/>
    <property type="project" value="TreeGrafter"/>
</dbReference>
<evidence type="ECO:0000313" key="2">
    <source>
        <dbReference type="EMBL" id="HER43717.1"/>
    </source>
</evidence>
<sequence length="448" mass="50684">GDALALESLEEALEGVAVAYYLIHSMLLGRQDFASADRQAAANFRRAAEEHGVRRIIYLGGLGDIRSRLSDHLRSRMEVARELSSGGVPVTILRAAIIIGSGSASYEIIKDLVNKLPVIPIPPFARTRCQPISIRDVIKYLVGVMETPITSGLTFDIGGDEIMTYEEMAKVAAAVLHRRRLFLHVPLSYLELYAYLASLLTPVPASITRCLMEGLRNEVVCLDDSIRQYVPFETIDFRTAIIRALSREEQDRVRTRWSDAYPRAHELAMKLHELEAPPRYTARYSLVTERKESDLFRSICRIGGREGWFHSNWMWRVRGALDRILQGVGSARGRRQSAGLSVNDVIDFWRVEDIERNRRLLLRSEMKMPGKAWLEFTLEPARPERRGGVGEDGAPAKDAEGANTGPTRLSVTAYYDTAGLLGRLYWYIFLPFHHVIFKGLIRQIEERS</sequence>
<dbReference type="SUPFAM" id="SSF51735">
    <property type="entry name" value="NAD(P)-binding Rossmann-fold domains"/>
    <property type="match status" value="1"/>
</dbReference>
<proteinExistence type="predicted"/>
<dbReference type="Pfam" id="PF11066">
    <property type="entry name" value="DUF2867"/>
    <property type="match status" value="1"/>
</dbReference>
<accession>A0A7V2AV04</accession>
<dbReference type="PANTHER" id="PTHR12126:SF11">
    <property type="entry name" value="NADH DEHYDROGENASE [UBIQUINONE] 1 ALPHA SUBCOMPLEX SUBUNIT 9, MITOCHONDRIAL"/>
    <property type="match status" value="1"/>
</dbReference>
<dbReference type="InterPro" id="IPR036291">
    <property type="entry name" value="NAD(P)-bd_dom_sf"/>
</dbReference>
<feature type="non-terminal residue" evidence="2">
    <location>
        <position position="1"/>
    </location>
</feature>
<dbReference type="Gene3D" id="3.40.50.720">
    <property type="entry name" value="NAD(P)-binding Rossmann-like Domain"/>
    <property type="match status" value="1"/>
</dbReference>
<organism evidence="2">
    <name type="scientific">Eiseniibacteriota bacterium</name>
    <dbReference type="NCBI Taxonomy" id="2212470"/>
    <lineage>
        <taxon>Bacteria</taxon>
        <taxon>Candidatus Eiseniibacteriota</taxon>
    </lineage>
</organism>
<feature type="compositionally biased region" description="Basic and acidic residues" evidence="1">
    <location>
        <begin position="383"/>
        <end position="400"/>
    </location>
</feature>
<dbReference type="Proteomes" id="UP000886069">
    <property type="component" value="Unassembled WGS sequence"/>
</dbReference>
<name>A0A7V2AV04_UNCEI</name>
<dbReference type="EMBL" id="DSEC01000323">
    <property type="protein sequence ID" value="HER43717.1"/>
    <property type="molecule type" value="Genomic_DNA"/>
</dbReference>
<comment type="caution">
    <text evidence="2">The sequence shown here is derived from an EMBL/GenBank/DDBJ whole genome shotgun (WGS) entry which is preliminary data.</text>
</comment>